<evidence type="ECO:0000256" key="5">
    <source>
        <dbReference type="ARBA" id="ARBA00022603"/>
    </source>
</evidence>
<dbReference type="Pfam" id="PF00856">
    <property type="entry name" value="SET"/>
    <property type="match status" value="1"/>
</dbReference>
<dbReference type="PROSITE" id="PS50280">
    <property type="entry name" value="SET"/>
    <property type="match status" value="1"/>
</dbReference>
<protein>
    <submittedName>
        <fullName evidence="21">Uncharacterized protein</fullName>
    </submittedName>
</protein>
<keyword evidence="6" id="KW-0808">Transferase</keyword>
<keyword evidence="10 16" id="KW-1133">Transmembrane helix</keyword>
<keyword evidence="12 14" id="KW-0539">Nucleus</keyword>
<evidence type="ECO:0000256" key="7">
    <source>
        <dbReference type="ARBA" id="ARBA00022691"/>
    </source>
</evidence>
<dbReference type="Pfam" id="PF05033">
    <property type="entry name" value="Pre-SET"/>
    <property type="match status" value="1"/>
</dbReference>
<accession>A0A5N5MC26</accession>
<dbReference type="PROSITE" id="PS50867">
    <property type="entry name" value="PRE_SET"/>
    <property type="match status" value="1"/>
</dbReference>
<dbReference type="GO" id="GO:0008270">
    <property type="term" value="F:zinc ion binding"/>
    <property type="evidence" value="ECO:0007669"/>
    <property type="project" value="InterPro"/>
</dbReference>
<dbReference type="EMBL" id="VDCV01000006">
    <property type="protein sequence ID" value="KAB5551636.1"/>
    <property type="molecule type" value="Genomic_DNA"/>
</dbReference>
<dbReference type="PROSITE" id="PS51575">
    <property type="entry name" value="SAM_MT43_SUVAR39_2"/>
    <property type="match status" value="1"/>
</dbReference>
<gene>
    <name evidence="21" type="ORF">DKX38_008947</name>
</gene>
<keyword evidence="22" id="KW-1185">Reference proteome</keyword>
<proteinExistence type="inferred from homology"/>
<evidence type="ECO:0000256" key="3">
    <source>
        <dbReference type="ARBA" id="ARBA00008574"/>
    </source>
</evidence>
<feature type="transmembrane region" description="Helical" evidence="16">
    <location>
        <begin position="1004"/>
        <end position="1025"/>
    </location>
</feature>
<feature type="domain" description="Pre-SET" evidence="18">
    <location>
        <begin position="445"/>
        <end position="506"/>
    </location>
</feature>
<dbReference type="GO" id="GO:0042054">
    <property type="term" value="F:histone methyltransferase activity"/>
    <property type="evidence" value="ECO:0007669"/>
    <property type="project" value="InterPro"/>
</dbReference>
<keyword evidence="4" id="KW-0158">Chromosome</keyword>
<evidence type="ECO:0000256" key="16">
    <source>
        <dbReference type="SAM" id="Phobius"/>
    </source>
</evidence>
<reference evidence="22" key="1">
    <citation type="journal article" date="2019" name="Gigascience">
        <title>De novo genome assembly of the endangered Acer yangbiense, a plant species with extremely small populations endemic to Yunnan Province, China.</title>
        <authorList>
            <person name="Yang J."/>
            <person name="Wariss H.M."/>
            <person name="Tao L."/>
            <person name="Zhang R."/>
            <person name="Yun Q."/>
            <person name="Hollingsworth P."/>
            <person name="Dao Z."/>
            <person name="Luo G."/>
            <person name="Guo H."/>
            <person name="Ma Y."/>
            <person name="Sun W."/>
        </authorList>
    </citation>
    <scope>NUCLEOTIDE SEQUENCE [LARGE SCALE GENOMIC DNA]</scope>
    <source>
        <strain evidence="22">cv. br00</strain>
    </source>
</reference>
<evidence type="ECO:0000256" key="4">
    <source>
        <dbReference type="ARBA" id="ARBA00022454"/>
    </source>
</evidence>
<evidence type="ECO:0000256" key="11">
    <source>
        <dbReference type="ARBA" id="ARBA00023136"/>
    </source>
</evidence>
<dbReference type="SUPFAM" id="SSF82199">
    <property type="entry name" value="SET domain"/>
    <property type="match status" value="1"/>
</dbReference>
<evidence type="ECO:0000313" key="21">
    <source>
        <dbReference type="EMBL" id="KAB5551636.1"/>
    </source>
</evidence>
<evidence type="ECO:0000256" key="14">
    <source>
        <dbReference type="PROSITE-ProRule" id="PRU00358"/>
    </source>
</evidence>
<evidence type="ECO:0000259" key="20">
    <source>
        <dbReference type="PROSITE" id="PS51015"/>
    </source>
</evidence>
<comment type="similarity">
    <text evidence="3">Belongs to the DHHC palmitoyltransferase family.</text>
</comment>
<dbReference type="PANTHER" id="PTHR45660:SF13">
    <property type="entry name" value="HISTONE-LYSINE N-METHYLTRANSFERASE SETMAR"/>
    <property type="match status" value="1"/>
</dbReference>
<evidence type="ECO:0000256" key="15">
    <source>
        <dbReference type="SAM" id="MobiDB-lite"/>
    </source>
</evidence>
<evidence type="ECO:0000256" key="1">
    <source>
        <dbReference type="ARBA" id="ARBA00004127"/>
    </source>
</evidence>
<organism evidence="21 22">
    <name type="scientific">Salix brachista</name>
    <dbReference type="NCBI Taxonomy" id="2182728"/>
    <lineage>
        <taxon>Eukaryota</taxon>
        <taxon>Viridiplantae</taxon>
        <taxon>Streptophyta</taxon>
        <taxon>Embryophyta</taxon>
        <taxon>Tracheophyta</taxon>
        <taxon>Spermatophyta</taxon>
        <taxon>Magnoliopsida</taxon>
        <taxon>eudicotyledons</taxon>
        <taxon>Gunneridae</taxon>
        <taxon>Pentapetalae</taxon>
        <taxon>rosids</taxon>
        <taxon>fabids</taxon>
        <taxon>Malpighiales</taxon>
        <taxon>Salicaceae</taxon>
        <taxon>Saliceae</taxon>
        <taxon>Salix</taxon>
    </lineage>
</organism>
<evidence type="ECO:0000256" key="10">
    <source>
        <dbReference type="ARBA" id="ARBA00022989"/>
    </source>
</evidence>
<evidence type="ECO:0000256" key="9">
    <source>
        <dbReference type="ARBA" id="ARBA00022853"/>
    </source>
</evidence>
<dbReference type="SUPFAM" id="SSF88697">
    <property type="entry name" value="PUA domain-like"/>
    <property type="match status" value="1"/>
</dbReference>
<dbReference type="InterPro" id="IPR015947">
    <property type="entry name" value="PUA-like_sf"/>
</dbReference>
<keyword evidence="7" id="KW-0949">S-adenosyl-L-methionine</keyword>
<feature type="region of interest" description="Disordered" evidence="15">
    <location>
        <begin position="69"/>
        <end position="146"/>
    </location>
</feature>
<dbReference type="InterPro" id="IPR001214">
    <property type="entry name" value="SET_dom"/>
</dbReference>
<dbReference type="InterPro" id="IPR036987">
    <property type="entry name" value="SRA-YDG_sf"/>
</dbReference>
<dbReference type="InterPro" id="IPR046341">
    <property type="entry name" value="SET_dom_sf"/>
</dbReference>
<name>A0A5N5MC26_9ROSI</name>
<dbReference type="GO" id="GO:0003690">
    <property type="term" value="F:double-stranded DNA binding"/>
    <property type="evidence" value="ECO:0007669"/>
    <property type="project" value="TreeGrafter"/>
</dbReference>
<dbReference type="PROSITE" id="PS51015">
    <property type="entry name" value="YDG"/>
    <property type="match status" value="1"/>
</dbReference>
<dbReference type="GO" id="GO:0012505">
    <property type="term" value="C:endomembrane system"/>
    <property type="evidence" value="ECO:0007669"/>
    <property type="project" value="UniProtKB-SubCell"/>
</dbReference>
<keyword evidence="5" id="KW-0489">Methyltransferase</keyword>
<feature type="domain" description="YDG" evidence="20">
    <location>
        <begin position="231"/>
        <end position="371"/>
    </location>
</feature>
<keyword evidence="8 16" id="KW-0812">Transmembrane</keyword>
<evidence type="ECO:0000313" key="22">
    <source>
        <dbReference type="Proteomes" id="UP000326939"/>
    </source>
</evidence>
<dbReference type="Gene3D" id="2.170.270.10">
    <property type="entry name" value="SET domain"/>
    <property type="match status" value="1"/>
</dbReference>
<feature type="compositionally biased region" description="Polar residues" evidence="15">
    <location>
        <begin position="1189"/>
        <end position="1200"/>
    </location>
</feature>
<dbReference type="InterPro" id="IPR001594">
    <property type="entry name" value="Palmitoyltrfase_DHHC"/>
</dbReference>
<keyword evidence="11 16" id="KW-0472">Membrane</keyword>
<evidence type="ECO:0000256" key="8">
    <source>
        <dbReference type="ARBA" id="ARBA00022692"/>
    </source>
</evidence>
<feature type="compositionally biased region" description="Polar residues" evidence="15">
    <location>
        <begin position="69"/>
        <end position="89"/>
    </location>
</feature>
<dbReference type="SMART" id="SM00317">
    <property type="entry name" value="SET"/>
    <property type="match status" value="1"/>
</dbReference>
<dbReference type="Pfam" id="PF02182">
    <property type="entry name" value="SAD_SRA"/>
    <property type="match status" value="1"/>
</dbReference>
<dbReference type="InterPro" id="IPR051357">
    <property type="entry name" value="H3K9_HMTase_SUVAR3-9"/>
</dbReference>
<evidence type="ECO:0000259" key="18">
    <source>
        <dbReference type="PROSITE" id="PS50867"/>
    </source>
</evidence>
<evidence type="ECO:0000256" key="12">
    <source>
        <dbReference type="ARBA" id="ARBA00023242"/>
    </source>
</evidence>
<dbReference type="GO" id="GO:0016409">
    <property type="term" value="F:palmitoyltransferase activity"/>
    <property type="evidence" value="ECO:0007669"/>
    <property type="project" value="InterPro"/>
</dbReference>
<dbReference type="Proteomes" id="UP000326939">
    <property type="component" value="Chromosome 6"/>
</dbReference>
<dbReference type="Pfam" id="PF01529">
    <property type="entry name" value="DHHC"/>
    <property type="match status" value="1"/>
</dbReference>
<dbReference type="GO" id="GO:0032259">
    <property type="term" value="P:methylation"/>
    <property type="evidence" value="ECO:0007669"/>
    <property type="project" value="UniProtKB-KW"/>
</dbReference>
<sequence length="1213" mass="134930">MEESAGEGPIDKSRVLNVKPLRTLTPVFSSPPNSSSFSHGSPPFVCVPPAGPFPPGVSPFFPFSGIPNQSVPSSDHTPISSAVPVNSFRSPEPLRRAANGNAGSSRRVNRNNRGVEEDGYSEDQTQSLQSKNQRKKGSRDKFGSPDVDTDVMVENIFQSYNLVQFEAAQLYDGNKDSVGYVLLVYNLLRRQIVQLEDTKEATSGQTRRPDLKTANILMTKGFRTNAKKRVGAVPGVEIGDIFFFRMELCTIGLHAPSMAGIDYMSVKISQDEEPIAVSIVSSGGYEDDVDGDDGLIYTGQGKEMDQKLERGNLALEKSLHRGNDIRVIRGIRDVGNPTGKVYMYDGLYRIQESWVEKGKSGSNVFRYKLGRLPGQPEAYKTWKKIQLWKDGTTTRFGVILPDLTSGCETLPVSLVNDVDNEKGPAYFTYSPNLKYSKPAPKDPFVGCACNGACLPGNENCDCIQKNGGYLPHIVNAVIVSQKSVIYECGPSCQCPPTCRNRVSQGGLRVRLEVFKTKDKGWGLRSWDPIRAGAFICVYAGEAVDDSKAQELAGENEDDHIFDGTRTYQPVEFMPGDSNNAPNLPFPLIINARNAGNVARFINHSCSPNLFWQPVLRGNSKEFDLHIAFYAIRHIPPMTELTCSYGMVPPEKADRGKRRCLCGSPKCRDAIKTFDNLSELHCRHYACMCNFVMYMYILVGRIYHSKLDSRLCIFTFPQPANLQSMARKSFRMSHQRPVISPAVGGCSKMPPFSCLQRDLVSVAGKTLVQPKEVEGRDLHLQFHLAEAASFVSTMILRTSTRAENLPITMAAAMEPSSTPKSKRLYQLWKGSSSTIDEYFAVVGDGFDEKITDFFGPDAGSLFLTTFLIGGPAIAFCIKMLLLLIRKDDPRSDIAVLVGGLVLTIMVGRDPGIIPRNSQLPESDESINIPSQSMEWVSNKITDLKLPRTKDLIVDGHSIKVKFCDTCLLYRPPRASHCSICNNCIQKFDHHCPWVGQCIGRRNYPYFIGFITSSTTLCIYVFVFSWLNVLRQHGTLWSAMSRDVLSVVLIAYCFIAVWFVGGLTLFHIYLISTNQTTYENFRYRYDKKENPFNRGIIKNFKQVFFSKIPASAINFREWVAEDDDSIMGGSDINGNFIGKGKFNIEMGGKFSKDGAMHLPSILQDLDYGSLDDNLKKKGEGKPAFDPFLFQEQPSSPQISIDKSNPVGDNRKQQLS</sequence>
<evidence type="ECO:0000259" key="19">
    <source>
        <dbReference type="PROSITE" id="PS50868"/>
    </source>
</evidence>
<keyword evidence="13" id="KW-0137">Centromere</keyword>
<feature type="compositionally biased region" description="Polar residues" evidence="15">
    <location>
        <begin position="122"/>
        <end position="131"/>
    </location>
</feature>
<feature type="region of interest" description="Disordered" evidence="15">
    <location>
        <begin position="1174"/>
        <end position="1213"/>
    </location>
</feature>
<dbReference type="InterPro" id="IPR007728">
    <property type="entry name" value="Pre-SET_dom"/>
</dbReference>
<comment type="subcellular location">
    <subcellularLocation>
        <location evidence="2">Chromosome</location>
        <location evidence="2">Centromere</location>
    </subcellularLocation>
    <subcellularLocation>
        <location evidence="1">Endomembrane system</location>
        <topology evidence="1">Multi-pass membrane protein</topology>
    </subcellularLocation>
    <subcellularLocation>
        <location evidence="14">Nucleus</location>
    </subcellularLocation>
</comment>
<dbReference type="SMART" id="SM00468">
    <property type="entry name" value="PreSET"/>
    <property type="match status" value="1"/>
</dbReference>
<feature type="domain" description="SET" evidence="17">
    <location>
        <begin position="509"/>
        <end position="645"/>
    </location>
</feature>
<keyword evidence="9" id="KW-0156">Chromatin regulator</keyword>
<evidence type="ECO:0000256" key="2">
    <source>
        <dbReference type="ARBA" id="ARBA00004584"/>
    </source>
</evidence>
<dbReference type="GO" id="GO:0000775">
    <property type="term" value="C:chromosome, centromeric region"/>
    <property type="evidence" value="ECO:0007669"/>
    <property type="project" value="UniProtKB-SubCell"/>
</dbReference>
<dbReference type="PROSITE" id="PS50216">
    <property type="entry name" value="DHHC"/>
    <property type="match status" value="1"/>
</dbReference>
<dbReference type="PANTHER" id="PTHR45660">
    <property type="entry name" value="HISTONE-LYSINE N-METHYLTRANSFERASE SETMAR"/>
    <property type="match status" value="1"/>
</dbReference>
<feature type="transmembrane region" description="Helical" evidence="16">
    <location>
        <begin position="860"/>
        <end position="883"/>
    </location>
</feature>
<feature type="transmembrane region" description="Helical" evidence="16">
    <location>
        <begin position="1045"/>
        <end position="1070"/>
    </location>
</feature>
<feature type="domain" description="Post-SET" evidence="19">
    <location>
        <begin position="655"/>
        <end position="671"/>
    </location>
</feature>
<dbReference type="FunFam" id="2.30.280.10:FF:000003">
    <property type="entry name" value="Histone-lysine N-methyltransferase, H3 lysine-9 specific SUVH5"/>
    <property type="match status" value="1"/>
</dbReference>
<dbReference type="GO" id="GO:0005634">
    <property type="term" value="C:nucleus"/>
    <property type="evidence" value="ECO:0007669"/>
    <property type="project" value="UniProtKB-SubCell"/>
</dbReference>
<evidence type="ECO:0000259" key="17">
    <source>
        <dbReference type="PROSITE" id="PS50280"/>
    </source>
</evidence>
<dbReference type="AlphaFoldDB" id="A0A5N5MC26"/>
<dbReference type="Gene3D" id="2.30.280.10">
    <property type="entry name" value="SRA-YDG"/>
    <property type="match status" value="1"/>
</dbReference>
<evidence type="ECO:0000256" key="6">
    <source>
        <dbReference type="ARBA" id="ARBA00022679"/>
    </source>
</evidence>
<evidence type="ECO:0000256" key="13">
    <source>
        <dbReference type="ARBA" id="ARBA00023328"/>
    </source>
</evidence>
<comment type="caution">
    <text evidence="21">The sequence shown here is derived from an EMBL/GenBank/DDBJ whole genome shotgun (WGS) entry which is preliminary data.</text>
</comment>
<dbReference type="InterPro" id="IPR003105">
    <property type="entry name" value="SRA_YDG"/>
</dbReference>
<dbReference type="PROSITE" id="PS50868">
    <property type="entry name" value="POST_SET"/>
    <property type="match status" value="1"/>
</dbReference>
<dbReference type="InterPro" id="IPR025794">
    <property type="entry name" value="H3-K9-MeTrfase_plant"/>
</dbReference>
<dbReference type="SMART" id="SM00466">
    <property type="entry name" value="SRA"/>
    <property type="match status" value="1"/>
</dbReference>
<dbReference type="InterPro" id="IPR003616">
    <property type="entry name" value="Post-SET_dom"/>
</dbReference>